<comment type="caution">
    <text evidence="2">The sequence shown here is derived from an EMBL/GenBank/DDBJ whole genome shotgun (WGS) entry which is preliminary data.</text>
</comment>
<feature type="compositionally biased region" description="Low complexity" evidence="1">
    <location>
        <begin position="118"/>
        <end position="134"/>
    </location>
</feature>
<feature type="region of interest" description="Disordered" evidence="1">
    <location>
        <begin position="198"/>
        <end position="297"/>
    </location>
</feature>
<keyword evidence="3" id="KW-1185">Reference proteome</keyword>
<reference evidence="2 3" key="1">
    <citation type="submission" date="2016-07" db="EMBL/GenBank/DDBJ databases">
        <title>Pervasive Adenine N6-methylation of Active Genes in Fungi.</title>
        <authorList>
            <consortium name="DOE Joint Genome Institute"/>
            <person name="Mondo S.J."/>
            <person name="Dannebaum R.O."/>
            <person name="Kuo R.C."/>
            <person name="Labutti K."/>
            <person name="Haridas S."/>
            <person name="Kuo A."/>
            <person name="Salamov A."/>
            <person name="Ahrendt S.R."/>
            <person name="Lipzen A."/>
            <person name="Sullivan W."/>
            <person name="Andreopoulos W.B."/>
            <person name="Clum A."/>
            <person name="Lindquist E."/>
            <person name="Daum C."/>
            <person name="Ramamoorthy G.K."/>
            <person name="Gryganskyi A."/>
            <person name="Culley D."/>
            <person name="Magnuson J.K."/>
            <person name="James T.Y."/>
            <person name="O'Malley M.A."/>
            <person name="Stajich J.E."/>
            <person name="Spatafora J.W."/>
            <person name="Visel A."/>
            <person name="Grigoriev I.V."/>
        </authorList>
    </citation>
    <scope>NUCLEOTIDE SEQUENCE [LARGE SCALE GENOMIC DNA]</scope>
    <source>
        <strain evidence="2 3">68-887.2</strain>
    </source>
</reference>
<feature type="region of interest" description="Disordered" evidence="1">
    <location>
        <begin position="311"/>
        <end position="338"/>
    </location>
</feature>
<gene>
    <name evidence="2" type="ORF">BCR39DRAFT_540825</name>
</gene>
<feature type="compositionally biased region" description="Polar residues" evidence="1">
    <location>
        <begin position="198"/>
        <end position="231"/>
    </location>
</feature>
<dbReference type="InParanoid" id="A0A1Y2AV36"/>
<name>A0A1Y2AV36_9TREE</name>
<evidence type="ECO:0000256" key="1">
    <source>
        <dbReference type="SAM" id="MobiDB-lite"/>
    </source>
</evidence>
<feature type="compositionally biased region" description="Polar residues" evidence="1">
    <location>
        <begin position="106"/>
        <end position="115"/>
    </location>
</feature>
<dbReference type="Proteomes" id="UP000193986">
    <property type="component" value="Unassembled WGS sequence"/>
</dbReference>
<feature type="compositionally biased region" description="Polar residues" evidence="1">
    <location>
        <begin position="520"/>
        <end position="531"/>
    </location>
</feature>
<feature type="compositionally biased region" description="Polar residues" evidence="1">
    <location>
        <begin position="148"/>
        <end position="166"/>
    </location>
</feature>
<feature type="region of interest" description="Disordered" evidence="1">
    <location>
        <begin position="511"/>
        <end position="531"/>
    </location>
</feature>
<organism evidence="2 3">
    <name type="scientific">Naematelia encephala</name>
    <dbReference type="NCBI Taxonomy" id="71784"/>
    <lineage>
        <taxon>Eukaryota</taxon>
        <taxon>Fungi</taxon>
        <taxon>Dikarya</taxon>
        <taxon>Basidiomycota</taxon>
        <taxon>Agaricomycotina</taxon>
        <taxon>Tremellomycetes</taxon>
        <taxon>Tremellales</taxon>
        <taxon>Naemateliaceae</taxon>
        <taxon>Naematelia</taxon>
    </lineage>
</organism>
<accession>A0A1Y2AV36</accession>
<dbReference type="AlphaFoldDB" id="A0A1Y2AV36"/>
<feature type="region of interest" description="Disordered" evidence="1">
    <location>
        <begin position="404"/>
        <end position="466"/>
    </location>
</feature>
<feature type="compositionally biased region" description="Polar residues" evidence="1">
    <location>
        <begin position="311"/>
        <end position="325"/>
    </location>
</feature>
<feature type="compositionally biased region" description="Polar residues" evidence="1">
    <location>
        <begin position="270"/>
        <end position="285"/>
    </location>
</feature>
<evidence type="ECO:0000313" key="2">
    <source>
        <dbReference type="EMBL" id="ORY26463.1"/>
    </source>
</evidence>
<feature type="region of interest" description="Disordered" evidence="1">
    <location>
        <begin position="694"/>
        <end position="727"/>
    </location>
</feature>
<evidence type="ECO:0000313" key="3">
    <source>
        <dbReference type="Proteomes" id="UP000193986"/>
    </source>
</evidence>
<protein>
    <submittedName>
        <fullName evidence="2">Uncharacterized protein</fullName>
    </submittedName>
</protein>
<feature type="compositionally biased region" description="Polar residues" evidence="1">
    <location>
        <begin position="694"/>
        <end position="703"/>
    </location>
</feature>
<dbReference type="EMBL" id="MCFC01000047">
    <property type="protein sequence ID" value="ORY26463.1"/>
    <property type="molecule type" value="Genomic_DNA"/>
</dbReference>
<proteinExistence type="predicted"/>
<feature type="region of interest" description="Disordered" evidence="1">
    <location>
        <begin position="86"/>
        <end position="177"/>
    </location>
</feature>
<sequence length="727" mass="79459">MSSQDSSWSIKWEEFISTTDDLRDAPNPNTERDVFGLPTFNLAHNMLPSTTHSYTTSPNTTIHDPTETKEDRYHLYADSPLHSRAIAPIRGPVSPQSFPSLGGGESSSRPASPQETWLRGPQSRSGQSSRVSKLSYHRPNWNLVEPGPSSSYQAQHPSDFQSQKNHPVSPFPEIPLPSAPLGQAQFCYRSNDLLSATNISQHEPGGLNQTSWPQAHSSTDHPTLNTDTNTLHPDPTGPRKRVSNATNPDNQFHYHPYRRSGSGNPGRACRTSTLFPTSEHPQAQQHELPPQSGIFNPTHSNWTAARERNSPFQLSDDTNNWSDNPPHSHYQHNRPLPNNPSLGNEFASYQPMATKFQAPLTLPPESVLDARAAVSSHRAERTANLPRTRDSYGQTISSVIPGLQEDLQSNPNPALFLSPSQPSLGRAQSPPSQPLFPNDAMLPSVPTSSPYPNSISPSHKPVNQTRAGKNLQSPFTRIPLTSSVPSTAQTGLIGGSSAPNSSKHETIRISPAPDPCEPVSSPQITPAGSSYSAFDGQSNLSQTDEGVCVTVVTPGIGSFVNHDGTNAPVVTRKRILELVLRALGCNTEGQQSEVRCISHSNIVGSHCMREYILPNGTGVLTCETKGCAENMWSIEYKSAVLALKTRKLNESQRHRIHKQAQRVRWTETERRGYHHTFVYTLPTEARAVELISQTTISEPSSASAKAGGSTRPQTRKGKGKEVSDTID</sequence>
<feature type="compositionally biased region" description="Polar residues" evidence="1">
    <location>
        <begin position="445"/>
        <end position="466"/>
    </location>
</feature>
<feature type="compositionally biased region" description="Polar residues" evidence="1">
    <location>
        <begin position="406"/>
        <end position="423"/>
    </location>
</feature>